<dbReference type="InterPro" id="IPR019587">
    <property type="entry name" value="Polyketide_cyclase/dehydratase"/>
</dbReference>
<dbReference type="SUPFAM" id="SSF55961">
    <property type="entry name" value="Bet v1-like"/>
    <property type="match status" value="1"/>
</dbReference>
<dbReference type="SUPFAM" id="SSF55136">
    <property type="entry name" value="Probable bacterial effector-binding domain"/>
    <property type="match status" value="1"/>
</dbReference>
<dbReference type="RefSeq" id="WP_115867601.1">
    <property type="nucleotide sequence ID" value="NZ_QREG01000006.1"/>
</dbReference>
<dbReference type="Proteomes" id="UP000256779">
    <property type="component" value="Unassembled WGS sequence"/>
</dbReference>
<evidence type="ECO:0000313" key="2">
    <source>
        <dbReference type="Proteomes" id="UP000256779"/>
    </source>
</evidence>
<reference evidence="1 2" key="1">
    <citation type="submission" date="2018-07" db="EMBL/GenBank/DDBJ databases">
        <title>Genomic Encyclopedia of Type Strains, Phase IV (KMG-IV): sequencing the most valuable type-strain genomes for metagenomic binning, comparative biology and taxonomic classification.</title>
        <authorList>
            <person name="Goeker M."/>
        </authorList>
    </citation>
    <scope>NUCLEOTIDE SEQUENCE [LARGE SCALE GENOMIC DNA]</scope>
    <source>
        <strain evidence="1 2">DSM 4134</strain>
    </source>
</reference>
<name>A0A3D9L5T4_MARFU</name>
<gene>
    <name evidence="1" type="ORF">C7460_1063</name>
</gene>
<protein>
    <submittedName>
        <fullName evidence="1">Effector-binding domain-containing protein</fullName>
    </submittedName>
</protein>
<organism evidence="1 2">
    <name type="scientific">Marinoscillum furvescens DSM 4134</name>
    <dbReference type="NCBI Taxonomy" id="1122208"/>
    <lineage>
        <taxon>Bacteria</taxon>
        <taxon>Pseudomonadati</taxon>
        <taxon>Bacteroidota</taxon>
        <taxon>Cytophagia</taxon>
        <taxon>Cytophagales</taxon>
        <taxon>Reichenbachiellaceae</taxon>
        <taxon>Marinoscillum</taxon>
    </lineage>
</organism>
<proteinExistence type="predicted"/>
<sequence length="335" mass="37728">MKAIKVLLVILLLLVVTIFGAVYFLPDEAHMERSVVIRASPQEVYQELISFRNFNTWSPWAQRDPKTKFTYEGPSFGEGAAFHWSSQNPDVGDGSMEIVAVEKNHKVVCKMRFEGYPSEPVASFLLAPTAGGTEVTWTYNENQVKGLSKIFMLGIDGFLGADYESGLQQLKERVESAPVFKYNVHLTEISTQHYLAVPDSTVNDPALMATRMAQHFGDIYAYLAVKGIEPLGPRMVVFRRFDRELVSFECGVPVAISPEMELADFQVSELNPGFAIQADFTGPHSELAKAYDELMKFSLYYNYETAGNPWEQYVSGPESYADSTQWLTRVFYPVE</sequence>
<dbReference type="Gene3D" id="3.30.530.20">
    <property type="match status" value="1"/>
</dbReference>
<dbReference type="CDD" id="cd07818">
    <property type="entry name" value="SRPBCC_1"/>
    <property type="match status" value="1"/>
</dbReference>
<accession>A0A3D9L5T4</accession>
<dbReference type="EMBL" id="QREG01000006">
    <property type="protein sequence ID" value="REE00066.1"/>
    <property type="molecule type" value="Genomic_DNA"/>
</dbReference>
<comment type="caution">
    <text evidence="1">The sequence shown here is derived from an EMBL/GenBank/DDBJ whole genome shotgun (WGS) entry which is preliminary data.</text>
</comment>
<evidence type="ECO:0000313" key="1">
    <source>
        <dbReference type="EMBL" id="REE00066.1"/>
    </source>
</evidence>
<dbReference type="InterPro" id="IPR011256">
    <property type="entry name" value="Reg_factor_effector_dom_sf"/>
</dbReference>
<dbReference type="Pfam" id="PF10604">
    <property type="entry name" value="Polyketide_cyc2"/>
    <property type="match status" value="1"/>
</dbReference>
<dbReference type="InterPro" id="IPR023393">
    <property type="entry name" value="START-like_dom_sf"/>
</dbReference>
<dbReference type="OrthoDB" id="9807923at2"/>
<dbReference type="Gene3D" id="3.20.80.10">
    <property type="entry name" value="Regulatory factor, effector binding domain"/>
    <property type="match status" value="1"/>
</dbReference>
<dbReference type="AlphaFoldDB" id="A0A3D9L5T4"/>
<keyword evidence="2" id="KW-1185">Reference proteome</keyword>